<comment type="subcellular location">
    <subcellularLocation>
        <location evidence="1">Secreted</location>
    </subcellularLocation>
</comment>
<evidence type="ECO:0000256" key="1">
    <source>
        <dbReference type="ARBA" id="ARBA00004613"/>
    </source>
</evidence>
<reference evidence="9" key="2">
    <citation type="submission" date="2025-08" db="UniProtKB">
        <authorList>
            <consortium name="Ensembl"/>
        </authorList>
    </citation>
    <scope>IDENTIFICATION</scope>
</reference>
<feature type="signal peptide" evidence="7">
    <location>
        <begin position="1"/>
        <end position="15"/>
    </location>
</feature>
<dbReference type="PRINTS" id="PR00179">
    <property type="entry name" value="LIPOCALIN"/>
</dbReference>
<dbReference type="GeneID" id="106845542"/>
<gene>
    <name evidence="9" type="primary">LCN9</name>
</gene>
<name>A0A8C4MF14_EQUAS</name>
<dbReference type="CTD" id="392399"/>
<accession>A0A8C4MF14</accession>
<organism evidence="9 10">
    <name type="scientific">Equus asinus</name>
    <name type="common">Donkey</name>
    <name type="synonym">Equus africanus asinus</name>
    <dbReference type="NCBI Taxonomy" id="9793"/>
    <lineage>
        <taxon>Eukaryota</taxon>
        <taxon>Metazoa</taxon>
        <taxon>Chordata</taxon>
        <taxon>Craniata</taxon>
        <taxon>Vertebrata</taxon>
        <taxon>Euteleostomi</taxon>
        <taxon>Mammalia</taxon>
        <taxon>Eutheria</taxon>
        <taxon>Laurasiatheria</taxon>
        <taxon>Perissodactyla</taxon>
        <taxon>Equidae</taxon>
        <taxon>Equus</taxon>
    </lineage>
</organism>
<dbReference type="InterPro" id="IPR002345">
    <property type="entry name" value="Lipocalin"/>
</dbReference>
<dbReference type="Proteomes" id="UP000694387">
    <property type="component" value="Chromosome 10"/>
</dbReference>
<dbReference type="Ensembl" id="ENSEAST00005027929.2">
    <property type="protein sequence ID" value="ENSEASP00005025725.2"/>
    <property type="gene ID" value="ENSEASG00005017557.2"/>
</dbReference>
<dbReference type="SUPFAM" id="SSF50814">
    <property type="entry name" value="Lipocalins"/>
    <property type="match status" value="1"/>
</dbReference>
<dbReference type="InterPro" id="IPR022272">
    <property type="entry name" value="Lipocalin_CS"/>
</dbReference>
<evidence type="ECO:0000313" key="10">
    <source>
        <dbReference type="Proteomes" id="UP000694387"/>
    </source>
</evidence>
<reference evidence="9 10" key="1">
    <citation type="journal article" date="2020" name="Nat. Commun.">
        <title>Donkey genomes provide new insights into domestication and selection for coat color.</title>
        <authorList>
            <person name="Wang"/>
            <person name="C."/>
            <person name="Li"/>
            <person name="H."/>
            <person name="Guo"/>
            <person name="Y."/>
            <person name="Huang"/>
            <person name="J."/>
            <person name="Sun"/>
            <person name="Y."/>
            <person name="Min"/>
            <person name="J."/>
            <person name="Wang"/>
            <person name="J."/>
            <person name="Fang"/>
            <person name="X."/>
            <person name="Zhao"/>
            <person name="Z."/>
            <person name="Wang"/>
            <person name="S."/>
            <person name="Zhang"/>
            <person name="Y."/>
            <person name="Liu"/>
            <person name="Q."/>
            <person name="Jiang"/>
            <person name="Q."/>
            <person name="Wang"/>
            <person name="X."/>
            <person name="Guo"/>
            <person name="Y."/>
            <person name="Yang"/>
            <person name="C."/>
            <person name="Wang"/>
            <person name="Y."/>
            <person name="Tian"/>
            <person name="F."/>
            <person name="Zhuang"/>
            <person name="G."/>
            <person name="Fan"/>
            <person name="Y."/>
            <person name="Gao"/>
            <person name="Q."/>
            <person name="Li"/>
            <person name="Y."/>
            <person name="Ju"/>
            <person name="Z."/>
            <person name="Li"/>
            <person name="J."/>
            <person name="Li"/>
            <person name="R."/>
            <person name="Hou"/>
            <person name="M."/>
            <person name="Yang"/>
            <person name="G."/>
            <person name="Liu"/>
            <person name="G."/>
            <person name="Liu"/>
            <person name="W."/>
            <person name="Guo"/>
            <person name="J."/>
            <person name="Pan"/>
            <person name="S."/>
            <person name="Fan"/>
            <person name="G."/>
            <person name="Zhang"/>
            <person name="W."/>
            <person name="Zhang"/>
            <person name="R."/>
            <person name="Yu"/>
            <person name="J."/>
            <person name="Zhang"/>
            <person name="X."/>
            <person name="Yin"/>
            <person name="Q."/>
            <person name="Ji"/>
            <person name="C."/>
            <person name="Jin"/>
            <person name="Y."/>
            <person name="Yue"/>
            <person name="G."/>
            <person name="Liu"/>
            <person name="M."/>
            <person name="Xu"/>
            <person name="J."/>
            <person name="Liu"/>
            <person name="S."/>
            <person name="Jordana"/>
            <person name="J."/>
            <person name="Noce"/>
            <person name="A."/>
            <person name="Amills"/>
            <person name="M."/>
            <person name="Wu"/>
            <person name="D.D."/>
            <person name="Li"/>
            <person name="S."/>
            <person name="Zhou"/>
            <person name="X. and Zhong"/>
            <person name="J."/>
        </authorList>
    </citation>
    <scope>NUCLEOTIDE SEQUENCE [LARGE SCALE GENOMIC DNA]</scope>
</reference>
<dbReference type="InterPro" id="IPR012674">
    <property type="entry name" value="Calycin"/>
</dbReference>
<dbReference type="GeneTree" id="ENSGT01050000244868"/>
<evidence type="ECO:0000256" key="6">
    <source>
        <dbReference type="RuleBase" id="RU003695"/>
    </source>
</evidence>
<keyword evidence="10" id="KW-1185">Reference proteome</keyword>
<dbReference type="PANTHER" id="PTHR11430:SF28">
    <property type="entry name" value="EPIDIDYMAL-SPECIFIC LIPOCALIN-9"/>
    <property type="match status" value="1"/>
</dbReference>
<reference evidence="9" key="3">
    <citation type="submission" date="2025-09" db="UniProtKB">
        <authorList>
            <consortium name="Ensembl"/>
        </authorList>
    </citation>
    <scope>IDENTIFICATION</scope>
</reference>
<keyword evidence="4 7" id="KW-0732">Signal</keyword>
<sequence>MALLLLSLGVSLVSAQQLDLRTIVRRNYNIARVSGDWFSVSMASDDMKRIEENGDLRVFIQKIKSLEDGGLKFYFQLMLLGQCVEVPMVCEKTEKNGECTISYEGENRVLLAETDYRVYATFHLLNLRNGTETQVLALYGRIPDLSPSFLKRFEKVCKKYGLGPQNIISLIDKDPCLK</sequence>
<dbReference type="PANTHER" id="PTHR11430">
    <property type="entry name" value="LIPOCALIN"/>
    <property type="match status" value="1"/>
</dbReference>
<feature type="chain" id="PRO_5040252053" evidence="7">
    <location>
        <begin position="16"/>
        <end position="178"/>
    </location>
</feature>
<dbReference type="RefSeq" id="XP_070376017.1">
    <property type="nucleotide sequence ID" value="XM_070519916.1"/>
</dbReference>
<dbReference type="GO" id="GO:0005615">
    <property type="term" value="C:extracellular space"/>
    <property type="evidence" value="ECO:0007669"/>
    <property type="project" value="TreeGrafter"/>
</dbReference>
<evidence type="ECO:0000313" key="9">
    <source>
        <dbReference type="Ensembl" id="ENSEASP00005025725.2"/>
    </source>
</evidence>
<feature type="domain" description="Lipocalin/cytosolic fatty-acid binding" evidence="8">
    <location>
        <begin position="34"/>
        <end position="173"/>
    </location>
</feature>
<dbReference type="Pfam" id="PF00061">
    <property type="entry name" value="Lipocalin"/>
    <property type="match status" value="1"/>
</dbReference>
<evidence type="ECO:0000256" key="3">
    <source>
        <dbReference type="ARBA" id="ARBA00022525"/>
    </source>
</evidence>
<evidence type="ECO:0000256" key="5">
    <source>
        <dbReference type="ARBA" id="ARBA00023157"/>
    </source>
</evidence>
<keyword evidence="3" id="KW-0964">Secreted</keyword>
<evidence type="ECO:0000256" key="4">
    <source>
        <dbReference type="ARBA" id="ARBA00022729"/>
    </source>
</evidence>
<proteinExistence type="inferred from homology"/>
<dbReference type="GO" id="GO:0036094">
    <property type="term" value="F:small molecule binding"/>
    <property type="evidence" value="ECO:0007669"/>
    <property type="project" value="InterPro"/>
</dbReference>
<dbReference type="PROSITE" id="PS00213">
    <property type="entry name" value="LIPOCALIN"/>
    <property type="match status" value="1"/>
</dbReference>
<comment type="similarity">
    <text evidence="2 6">Belongs to the calycin superfamily. Lipocalin family.</text>
</comment>
<dbReference type="PRINTS" id="PR01221">
    <property type="entry name" value="MAJORURINARY"/>
</dbReference>
<dbReference type="InterPro" id="IPR000566">
    <property type="entry name" value="Lipocln_cytosolic_FA-bd_dom"/>
</dbReference>
<keyword evidence="5" id="KW-1015">Disulfide bond</keyword>
<dbReference type="RefSeq" id="XP_070376018.1">
    <property type="nucleotide sequence ID" value="XM_070519917.1"/>
</dbReference>
<dbReference type="InterPro" id="IPR002971">
    <property type="entry name" value="Maj_urinary"/>
</dbReference>
<evidence type="ECO:0000259" key="8">
    <source>
        <dbReference type="Pfam" id="PF00061"/>
    </source>
</evidence>
<evidence type="ECO:0000256" key="7">
    <source>
        <dbReference type="SAM" id="SignalP"/>
    </source>
</evidence>
<evidence type="ECO:0000256" key="2">
    <source>
        <dbReference type="ARBA" id="ARBA00006889"/>
    </source>
</evidence>
<dbReference type="Gene3D" id="2.40.128.20">
    <property type="match status" value="1"/>
</dbReference>
<dbReference type="AlphaFoldDB" id="A0A8C4MF14"/>
<protein>
    <submittedName>
        <fullName evidence="9">Lipocalin 9</fullName>
    </submittedName>
</protein>